<reference evidence="2" key="1">
    <citation type="submission" date="2013-10" db="EMBL/GenBank/DDBJ databases">
        <title>Genomic analysis of the causative agents of coccidiosis in chickens.</title>
        <authorList>
            <person name="Reid A.J."/>
            <person name="Blake D."/>
            <person name="Billington K."/>
            <person name="Browne H."/>
            <person name="Dunn M."/>
            <person name="Hung S."/>
            <person name="Kawahara F."/>
            <person name="Miranda-Saavedra D."/>
            <person name="Mourier T."/>
            <person name="Nagra H."/>
            <person name="Otto T.D."/>
            <person name="Rawlings N."/>
            <person name="Sanchez A."/>
            <person name="Sanders M."/>
            <person name="Subramaniam C."/>
            <person name="Tay Y."/>
            <person name="Dear P."/>
            <person name="Doerig C."/>
            <person name="Gruber A."/>
            <person name="Parkinson J."/>
            <person name="Shirley M."/>
            <person name="Wan K.L."/>
            <person name="Berriman M."/>
            <person name="Tomley F."/>
            <person name="Pain A."/>
        </authorList>
    </citation>
    <scope>NUCLEOTIDE SEQUENCE [LARGE SCALE GENOMIC DNA]</scope>
    <source>
        <strain evidence="2">Houghton</strain>
    </source>
</reference>
<keyword evidence="1" id="KW-0175">Coiled coil</keyword>
<evidence type="ECO:0000313" key="3">
    <source>
        <dbReference type="Proteomes" id="UP000030747"/>
    </source>
</evidence>
<dbReference type="EMBL" id="HG674689">
    <property type="protein sequence ID" value="CDJ39820.1"/>
    <property type="molecule type" value="Genomic_DNA"/>
</dbReference>
<evidence type="ECO:0000256" key="1">
    <source>
        <dbReference type="SAM" id="Coils"/>
    </source>
</evidence>
<evidence type="ECO:0000313" key="2">
    <source>
        <dbReference type="EMBL" id="CDJ39820.1"/>
    </source>
</evidence>
<sequence>EEERLLLQSKLRVAEAWLGDAAMLPWIALGEPNIFLGGSPSPLPSRLAAAAAAATTATEVAAANSAAGAAADAATAAEHAAIGLTDQSKATAAAAEFVRTCSRNKAAAAAAAAAATGLVPGLPAAPLEDIIPLLGNIKWLRGPRWPPLCLSWSDSKSLQQTLTVTTDCAADHALFAALLQQQQQQLQQQQQQLQQQQQQLLQIRGVHAANVDNCLNSQLLAVPCDPKDPDQW</sequence>
<dbReference type="RefSeq" id="XP_013230573.1">
    <property type="nucleotide sequence ID" value="XM_013375119.1"/>
</dbReference>
<reference evidence="2" key="2">
    <citation type="submission" date="2013-10" db="EMBL/GenBank/DDBJ databases">
        <authorList>
            <person name="Aslett M."/>
        </authorList>
    </citation>
    <scope>NUCLEOTIDE SEQUENCE [LARGE SCALE GENOMIC DNA]</scope>
    <source>
        <strain evidence="2">Houghton</strain>
    </source>
</reference>
<dbReference type="AlphaFoldDB" id="U6KWD1"/>
<feature type="non-terminal residue" evidence="2">
    <location>
        <position position="1"/>
    </location>
</feature>
<dbReference type="VEuPathDB" id="ToxoDB:ETH_00026320"/>
<name>U6KWD1_EIMTE</name>
<dbReference type="GeneID" id="25254360"/>
<keyword evidence="3" id="KW-1185">Reference proteome</keyword>
<dbReference type="OrthoDB" id="10603830at2759"/>
<gene>
    <name evidence="2" type="ORF">ETH_00026320</name>
</gene>
<protein>
    <submittedName>
        <fullName evidence="2">Uncharacterized protein</fullName>
    </submittedName>
</protein>
<dbReference type="VEuPathDB" id="ToxoDB:ETH2_0828300"/>
<dbReference type="Proteomes" id="UP000030747">
    <property type="component" value="Unassembled WGS sequence"/>
</dbReference>
<organism evidence="2 3">
    <name type="scientific">Eimeria tenella</name>
    <name type="common">Coccidian parasite</name>
    <dbReference type="NCBI Taxonomy" id="5802"/>
    <lineage>
        <taxon>Eukaryota</taxon>
        <taxon>Sar</taxon>
        <taxon>Alveolata</taxon>
        <taxon>Apicomplexa</taxon>
        <taxon>Conoidasida</taxon>
        <taxon>Coccidia</taxon>
        <taxon>Eucoccidiorida</taxon>
        <taxon>Eimeriorina</taxon>
        <taxon>Eimeriidae</taxon>
        <taxon>Eimeria</taxon>
    </lineage>
</organism>
<accession>U6KWD1</accession>
<proteinExistence type="predicted"/>
<feature type="coiled-coil region" evidence="1">
    <location>
        <begin position="176"/>
        <end position="206"/>
    </location>
</feature>